<keyword evidence="10" id="KW-1185">Reference proteome</keyword>
<evidence type="ECO:0000256" key="5">
    <source>
        <dbReference type="ARBA" id="ARBA00022692"/>
    </source>
</evidence>
<feature type="chain" id="PRO_5019382218" evidence="8">
    <location>
        <begin position="19"/>
        <end position="411"/>
    </location>
</feature>
<keyword evidence="5" id="KW-0812">Transmembrane</keyword>
<evidence type="ECO:0000313" key="10">
    <source>
        <dbReference type="Proteomes" id="UP000283387"/>
    </source>
</evidence>
<proteinExistence type="inferred from homology"/>
<dbReference type="GO" id="GO:0009279">
    <property type="term" value="C:cell outer membrane"/>
    <property type="evidence" value="ECO:0007669"/>
    <property type="project" value="UniProtKB-SubCell"/>
</dbReference>
<comment type="subcellular location">
    <subcellularLocation>
        <location evidence="1">Cell outer membrane</location>
    </subcellularLocation>
</comment>
<keyword evidence="6" id="KW-0472">Membrane</keyword>
<evidence type="ECO:0000256" key="7">
    <source>
        <dbReference type="ARBA" id="ARBA00023237"/>
    </source>
</evidence>
<evidence type="ECO:0000313" key="9">
    <source>
        <dbReference type="EMBL" id="RKD92336.1"/>
    </source>
</evidence>
<gene>
    <name evidence="9" type="ORF">BC643_2707</name>
</gene>
<comment type="caution">
    <text evidence="9">The sequence shown here is derived from an EMBL/GenBank/DDBJ whole genome shotgun (WGS) entry which is preliminary data.</text>
</comment>
<keyword evidence="3" id="KW-0813">Transport</keyword>
<protein>
    <submittedName>
        <fullName evidence="9">Cobalt-zinc-cadmium efflux system outer membrane protein</fullName>
    </submittedName>
</protein>
<name>A0A419WA94_9BACT</name>
<evidence type="ECO:0000256" key="3">
    <source>
        <dbReference type="ARBA" id="ARBA00022448"/>
    </source>
</evidence>
<evidence type="ECO:0000256" key="6">
    <source>
        <dbReference type="ARBA" id="ARBA00023136"/>
    </source>
</evidence>
<dbReference type="PANTHER" id="PTHR30026">
    <property type="entry name" value="OUTER MEMBRANE PROTEIN TOLC"/>
    <property type="match status" value="1"/>
</dbReference>
<dbReference type="Pfam" id="PF02321">
    <property type="entry name" value="OEP"/>
    <property type="match status" value="1"/>
</dbReference>
<reference evidence="9 10" key="1">
    <citation type="submission" date="2018-09" db="EMBL/GenBank/DDBJ databases">
        <title>Genomic Encyclopedia of Archaeal and Bacterial Type Strains, Phase II (KMG-II): from individual species to whole genera.</title>
        <authorList>
            <person name="Goeker M."/>
        </authorList>
    </citation>
    <scope>NUCLEOTIDE SEQUENCE [LARGE SCALE GENOMIC DNA]</scope>
    <source>
        <strain evidence="9 10">DSM 27148</strain>
    </source>
</reference>
<dbReference type="RefSeq" id="WP_120273557.1">
    <property type="nucleotide sequence ID" value="NZ_RAPN01000001.1"/>
</dbReference>
<evidence type="ECO:0000256" key="4">
    <source>
        <dbReference type="ARBA" id="ARBA00022452"/>
    </source>
</evidence>
<dbReference type="GO" id="GO:0015562">
    <property type="term" value="F:efflux transmembrane transporter activity"/>
    <property type="evidence" value="ECO:0007669"/>
    <property type="project" value="InterPro"/>
</dbReference>
<dbReference type="AlphaFoldDB" id="A0A419WA94"/>
<dbReference type="InterPro" id="IPR003423">
    <property type="entry name" value="OMP_efflux"/>
</dbReference>
<sequence>MIKRLTFILLLIPVCSFAQEKLLTLQASVDSAFANNAVLNEANAIMEQKRNEWRTMTGIEAPEISYFEEGRNSSATKPFEERRWTVSQTIDFPLTTVYRLKAIGDEAKALEYQIQAQRNNIRAEVKSRYIDILYASRLQDLAEKQKQLADELYKAVYTKFETGMGNGIDLTKAELQVAEAENFQSEAERMLHMGRYSLFRLMGMEIADISYSIQFVDTLSSREVVVSQITALSVLHEQPEYLAAMAAYEASQNKIREARSNILPDIRFNLYKQNYGDGFKYNGFEVGLSIPIWLPFEQSGKIRMAKAYQDEIEWQQKGIEQEMKERIEHAWHSYSSSKQIIDRYNQTMSAKSARLQQLSIDAYRLGEIDLMNLILAQQTYLDNQRRYLDALHDFYLQLTQLEKYLNLELVY</sequence>
<comment type="similarity">
    <text evidence="2">Belongs to the outer membrane factor (OMF) (TC 1.B.17) family.</text>
</comment>
<evidence type="ECO:0000256" key="2">
    <source>
        <dbReference type="ARBA" id="ARBA00007613"/>
    </source>
</evidence>
<dbReference type="SUPFAM" id="SSF56954">
    <property type="entry name" value="Outer membrane efflux proteins (OEP)"/>
    <property type="match status" value="1"/>
</dbReference>
<dbReference type="Proteomes" id="UP000283387">
    <property type="component" value="Unassembled WGS sequence"/>
</dbReference>
<keyword evidence="8" id="KW-0732">Signal</keyword>
<organism evidence="9 10">
    <name type="scientific">Mangrovibacterium diazotrophicum</name>
    <dbReference type="NCBI Taxonomy" id="1261403"/>
    <lineage>
        <taxon>Bacteria</taxon>
        <taxon>Pseudomonadati</taxon>
        <taxon>Bacteroidota</taxon>
        <taxon>Bacteroidia</taxon>
        <taxon>Marinilabiliales</taxon>
        <taxon>Prolixibacteraceae</taxon>
        <taxon>Mangrovibacterium</taxon>
    </lineage>
</organism>
<dbReference type="InterPro" id="IPR051906">
    <property type="entry name" value="TolC-like"/>
</dbReference>
<dbReference type="GO" id="GO:0015288">
    <property type="term" value="F:porin activity"/>
    <property type="evidence" value="ECO:0007669"/>
    <property type="project" value="TreeGrafter"/>
</dbReference>
<keyword evidence="4" id="KW-1134">Transmembrane beta strand</keyword>
<dbReference type="GO" id="GO:1990281">
    <property type="term" value="C:efflux pump complex"/>
    <property type="evidence" value="ECO:0007669"/>
    <property type="project" value="TreeGrafter"/>
</dbReference>
<feature type="signal peptide" evidence="8">
    <location>
        <begin position="1"/>
        <end position="18"/>
    </location>
</feature>
<keyword evidence="7" id="KW-0998">Cell outer membrane</keyword>
<accession>A0A419WA94</accession>
<dbReference type="EMBL" id="RAPN01000001">
    <property type="protein sequence ID" value="RKD92336.1"/>
    <property type="molecule type" value="Genomic_DNA"/>
</dbReference>
<evidence type="ECO:0000256" key="1">
    <source>
        <dbReference type="ARBA" id="ARBA00004442"/>
    </source>
</evidence>
<dbReference type="OrthoDB" id="1522622at2"/>
<dbReference type="Gene3D" id="1.20.1600.10">
    <property type="entry name" value="Outer membrane efflux proteins (OEP)"/>
    <property type="match status" value="1"/>
</dbReference>
<dbReference type="PANTHER" id="PTHR30026:SF20">
    <property type="entry name" value="OUTER MEMBRANE PROTEIN TOLC"/>
    <property type="match status" value="1"/>
</dbReference>
<evidence type="ECO:0000256" key="8">
    <source>
        <dbReference type="SAM" id="SignalP"/>
    </source>
</evidence>